<sequence>MSGGMKLPKNFKWQSLTRSKPETSGSTKSSTTRKGRGSTAMSALRSICLPVVRVFSPTSTSVNVTLTTCQKHSFKVCPTCAASILKQVWETPENTSIRVKIARWVLGC</sequence>
<evidence type="ECO:0000313" key="2">
    <source>
        <dbReference type="EMBL" id="AKH48884.1"/>
    </source>
</evidence>
<proteinExistence type="predicted"/>
<organism evidence="2">
    <name type="scientific">uncultured marine virus</name>
    <dbReference type="NCBI Taxonomy" id="186617"/>
    <lineage>
        <taxon>Viruses</taxon>
        <taxon>environmental samples</taxon>
    </lineage>
</organism>
<reference evidence="2" key="1">
    <citation type="journal article" date="2015" name="Front. Microbiol.">
        <title>Combining genomic sequencing methods to explore viral diversity and reveal potential virus-host interactions.</title>
        <authorList>
            <person name="Chow C.E."/>
            <person name="Winget D.M."/>
            <person name="White R.A.III."/>
            <person name="Hallam S.J."/>
            <person name="Suttle C.A."/>
        </authorList>
    </citation>
    <scope>NUCLEOTIDE SEQUENCE</scope>
    <source>
        <strain evidence="2">Oxic3_4</strain>
    </source>
</reference>
<reference evidence="2" key="2">
    <citation type="submission" date="2015-03" db="EMBL/GenBank/DDBJ databases">
        <authorList>
            <person name="Chow C.-E.T."/>
            <person name="Winget D.M."/>
            <person name="White R.A.III."/>
            <person name="Hallam S.J."/>
            <person name="Suttle C.A."/>
        </authorList>
    </citation>
    <scope>NUCLEOTIDE SEQUENCE</scope>
    <source>
        <strain evidence="2">Oxic3_4</strain>
    </source>
</reference>
<protein>
    <submittedName>
        <fullName evidence="2">SsDNA binding protein</fullName>
    </submittedName>
</protein>
<evidence type="ECO:0000256" key="1">
    <source>
        <dbReference type="SAM" id="MobiDB-lite"/>
    </source>
</evidence>
<dbReference type="EMBL" id="KR029610">
    <property type="protein sequence ID" value="AKH48884.1"/>
    <property type="molecule type" value="Genomic_DNA"/>
</dbReference>
<feature type="region of interest" description="Disordered" evidence="1">
    <location>
        <begin position="1"/>
        <end position="40"/>
    </location>
</feature>
<name>A0A0F7L8H0_9VIRU</name>
<accession>A0A0F7L8H0</accession>